<evidence type="ECO:0000259" key="2">
    <source>
        <dbReference type="Pfam" id="PF05193"/>
    </source>
</evidence>
<dbReference type="InterPro" id="IPR011249">
    <property type="entry name" value="Metalloenz_LuxS/M16"/>
</dbReference>
<dbReference type="PANTHER" id="PTHR43690">
    <property type="entry name" value="NARDILYSIN"/>
    <property type="match status" value="1"/>
</dbReference>
<dbReference type="Proteomes" id="UP000242474">
    <property type="component" value="Unassembled WGS sequence"/>
</dbReference>
<feature type="domain" description="Peptidase M16 C-terminal" evidence="2">
    <location>
        <begin position="92"/>
        <end position="267"/>
    </location>
</feature>
<organism evidence="5 6">
    <name type="scientific">Coemansia reversa (strain ATCC 12441 / NRRL 1564)</name>
    <dbReference type="NCBI Taxonomy" id="763665"/>
    <lineage>
        <taxon>Eukaryota</taxon>
        <taxon>Fungi</taxon>
        <taxon>Fungi incertae sedis</taxon>
        <taxon>Zoopagomycota</taxon>
        <taxon>Kickxellomycotina</taxon>
        <taxon>Kickxellomycetes</taxon>
        <taxon>Kickxellales</taxon>
        <taxon>Kickxellaceae</taxon>
        <taxon>Coemansia</taxon>
    </lineage>
</organism>
<dbReference type="AlphaFoldDB" id="A0A2G5B117"/>
<dbReference type="InterPro" id="IPR007863">
    <property type="entry name" value="Peptidase_M16_C"/>
</dbReference>
<dbReference type="InterPro" id="IPR050626">
    <property type="entry name" value="Peptidase_M16"/>
</dbReference>
<evidence type="ECO:0000313" key="5">
    <source>
        <dbReference type="EMBL" id="PIA12701.1"/>
    </source>
</evidence>
<dbReference type="Pfam" id="PF16187">
    <property type="entry name" value="Peptidase_M16_M"/>
    <property type="match status" value="1"/>
</dbReference>
<accession>A0A2G5B117</accession>
<dbReference type="Gene3D" id="3.30.830.10">
    <property type="entry name" value="Metalloenzyme, LuxS/M16 peptidase-like"/>
    <property type="match status" value="5"/>
</dbReference>
<dbReference type="STRING" id="763665.A0A2G5B117"/>
<keyword evidence="1" id="KW-0479">Metal-binding</keyword>
<dbReference type="Pfam" id="PF05193">
    <property type="entry name" value="Peptidase_M16_C"/>
    <property type="match status" value="1"/>
</dbReference>
<dbReference type="Pfam" id="PF22456">
    <property type="entry name" value="PqqF-like_C_4"/>
    <property type="match status" value="1"/>
</dbReference>
<gene>
    <name evidence="5" type="ORF">COEREDRAFT_12337</name>
</gene>
<dbReference type="InterPro" id="IPR054734">
    <property type="entry name" value="PqqF-like_C_4"/>
</dbReference>
<evidence type="ECO:0000259" key="4">
    <source>
        <dbReference type="Pfam" id="PF22456"/>
    </source>
</evidence>
<evidence type="ECO:0000256" key="1">
    <source>
        <dbReference type="ARBA" id="ARBA00022723"/>
    </source>
</evidence>
<feature type="domain" description="Peptidase M16 middle/third" evidence="3">
    <location>
        <begin position="273"/>
        <end position="470"/>
    </location>
</feature>
<dbReference type="SUPFAM" id="SSF63411">
    <property type="entry name" value="LuxS/MPP-like metallohydrolase"/>
    <property type="match status" value="4"/>
</dbReference>
<evidence type="ECO:0000259" key="3">
    <source>
        <dbReference type="Pfam" id="PF16187"/>
    </source>
</evidence>
<name>A0A2G5B117_COERN</name>
<dbReference type="PANTHER" id="PTHR43690:SF18">
    <property type="entry name" value="INSULIN-DEGRADING ENZYME-RELATED"/>
    <property type="match status" value="1"/>
</dbReference>
<feature type="domain" description="Coenzyme PQQ synthesis protein F-like C-terminal lobe" evidence="4">
    <location>
        <begin position="634"/>
        <end position="730"/>
    </location>
</feature>
<dbReference type="InterPro" id="IPR032632">
    <property type="entry name" value="Peptidase_M16_M"/>
</dbReference>
<dbReference type="OrthoDB" id="952271at2759"/>
<protein>
    <recommendedName>
        <fullName evidence="7">LuxS/MPP-like metallohydrolase</fullName>
    </recommendedName>
</protein>
<evidence type="ECO:0008006" key="7">
    <source>
        <dbReference type="Google" id="ProtNLM"/>
    </source>
</evidence>
<keyword evidence="6" id="KW-1185">Reference proteome</keyword>
<proteinExistence type="predicted"/>
<dbReference type="GO" id="GO:0046872">
    <property type="term" value="F:metal ion binding"/>
    <property type="evidence" value="ECO:0007669"/>
    <property type="project" value="UniProtKB-KW"/>
</dbReference>
<reference evidence="5 6" key="1">
    <citation type="journal article" date="2015" name="Genome Biol. Evol.">
        <title>Phylogenomic analyses indicate that early fungi evolved digesting cell walls of algal ancestors of land plants.</title>
        <authorList>
            <person name="Chang Y."/>
            <person name="Wang S."/>
            <person name="Sekimoto S."/>
            <person name="Aerts A.L."/>
            <person name="Choi C."/>
            <person name="Clum A."/>
            <person name="LaButti K.M."/>
            <person name="Lindquist E.A."/>
            <person name="Yee Ngan C."/>
            <person name="Ohm R.A."/>
            <person name="Salamov A.A."/>
            <person name="Grigoriev I.V."/>
            <person name="Spatafora J.W."/>
            <person name="Berbee M.L."/>
        </authorList>
    </citation>
    <scope>NUCLEOTIDE SEQUENCE [LARGE SCALE GENOMIC DNA]</scope>
    <source>
        <strain evidence="5 6">NRRL 1564</strain>
    </source>
</reference>
<sequence length="889" mass="101243">MQTSLADWETGFEPRITSKLCTPYKEYMGSLEKSTKDKCQYRLLRLPNNMAVISAALTVGVGSYANPDDALGLAHLLEHVLLKESSKYPIDESFKEFIPKHSGSSNEFTGAYSYSLDELTEMAVSSFSAVESKDIIKPTFVDHPLTKNELGKVIHFETLSNINEICLIFPLPDIRAHNRSRLTEYIRWPLNHEGPGSLTQYLRLKGLATYAVAVISSYEGYSLLNLSISVTPKGLKQYDQVVSAIFTYLCMLSESGPQEWIYNEVIATPHLRFDYYEQQDLFDYVVDLPCSATNDYLAPEYIISNGTIINGFNSLLISTFMDLINPKNYFLFIDAQSHEGIELSNTEKYYNVRYHVSELPDKLTTDFCQDESMLSYVHLPKPNDFFSDDFSVPEPTGPRPELYKTVPTLLKYNDGLELWYKQDDKFYLPKGVIKMEIKSPVINFSPRNRVMFDLLCEFWRYILAKELYNSSNMRYVVVKESIFNNCRDKLQGDLSYCRSASAATQASFWEANLLLCPTWDTALLEECLKDVTYEMLNNFLHMLFDQVRITMLVTGNFTEQQAMDTTFNVQNIINGHPLSSCEIPHVRLIQLHPGYYILPKMSLNEENTQSAAVANIQLGRAGEVRSRVTAVIFNDIFGTLFFEQLRTEEQLGYIVYSSLKSYSEGNLYLKLSIQGECNPIYFSLRITEFLRIYCQNIIDLDEDKIANAVKSLSSTLQEQLKTISSEASRIAQLPSAAELEKYPASLLALQRLLRDSTGFDINLELDSFMRKASLNSSQDDAYERLLTLYSVSQELLLQESPAENNDKKGSSSETGPKAQKIRIGFQMALESAVNAPDYHKYRTIDLANIGMCQTRKGIWVIDDIAKFQSAQRLHGVQIPITELVPKYKD</sequence>
<dbReference type="EMBL" id="KZ303586">
    <property type="protein sequence ID" value="PIA12701.1"/>
    <property type="molecule type" value="Genomic_DNA"/>
</dbReference>
<evidence type="ECO:0000313" key="6">
    <source>
        <dbReference type="Proteomes" id="UP000242474"/>
    </source>
</evidence>